<name>A0A382WIQ1_9ZZZZ</name>
<dbReference type="Pfam" id="PF00132">
    <property type="entry name" value="Hexapep"/>
    <property type="match status" value="1"/>
</dbReference>
<dbReference type="Gene3D" id="2.160.10.10">
    <property type="entry name" value="Hexapeptide repeat proteins"/>
    <property type="match status" value="1"/>
</dbReference>
<dbReference type="GO" id="GO:0016020">
    <property type="term" value="C:membrane"/>
    <property type="evidence" value="ECO:0007669"/>
    <property type="project" value="GOC"/>
</dbReference>
<reference evidence="3" key="1">
    <citation type="submission" date="2018-05" db="EMBL/GenBank/DDBJ databases">
        <authorList>
            <person name="Lanie J.A."/>
            <person name="Ng W.-L."/>
            <person name="Kazmierczak K.M."/>
            <person name="Andrzejewski T.M."/>
            <person name="Davidsen T.M."/>
            <person name="Wayne K.J."/>
            <person name="Tettelin H."/>
            <person name="Glass J.I."/>
            <person name="Rusch D."/>
            <person name="Podicherti R."/>
            <person name="Tsui H.-C.T."/>
            <person name="Winkler M.E."/>
        </authorList>
    </citation>
    <scope>NUCLEOTIDE SEQUENCE</scope>
</reference>
<dbReference type="InterPro" id="IPR001451">
    <property type="entry name" value="Hexapep"/>
</dbReference>
<sequence length="155" mass="16286">MSIELTLDEILKVLPEGNLDGEKHVGTLSGVASLDKAQSGDIAFLGNPKYKGQVASTAASLVLLPSDFVGFPQDGQCYLRVEEPSYALGLICRVIEERLFPPPPLGIHSSSCIENGTTVADSVTIGPFCHIESGAEIGANVRIASHVHVGAFAKV</sequence>
<protein>
    <recommendedName>
        <fullName evidence="2">UDP-3-O-[3-hydroxymyristoyl] glucosamine N-acyltransferase non-repeat region domain-containing protein</fullName>
    </recommendedName>
</protein>
<evidence type="ECO:0000259" key="2">
    <source>
        <dbReference type="Pfam" id="PF04613"/>
    </source>
</evidence>
<keyword evidence="1" id="KW-0808">Transferase</keyword>
<dbReference type="SUPFAM" id="SSF51161">
    <property type="entry name" value="Trimeric LpxA-like enzymes"/>
    <property type="match status" value="1"/>
</dbReference>
<dbReference type="InterPro" id="IPR018357">
    <property type="entry name" value="Hexapep_transf_CS"/>
</dbReference>
<dbReference type="Gene3D" id="3.40.1390.10">
    <property type="entry name" value="MurE/MurF, N-terminal domain"/>
    <property type="match status" value="1"/>
</dbReference>
<proteinExistence type="predicted"/>
<dbReference type="AlphaFoldDB" id="A0A382WIQ1"/>
<dbReference type="GO" id="GO:0016747">
    <property type="term" value="F:acyltransferase activity, transferring groups other than amino-acyl groups"/>
    <property type="evidence" value="ECO:0007669"/>
    <property type="project" value="InterPro"/>
</dbReference>
<dbReference type="InterPro" id="IPR011004">
    <property type="entry name" value="Trimer_LpxA-like_sf"/>
</dbReference>
<dbReference type="PROSITE" id="PS00101">
    <property type="entry name" value="HEXAPEP_TRANSFERASES"/>
    <property type="match status" value="1"/>
</dbReference>
<feature type="domain" description="UDP-3-O-[3-hydroxymyristoyl] glucosamine N-acyltransferase non-repeat region" evidence="2">
    <location>
        <begin position="28"/>
        <end position="89"/>
    </location>
</feature>
<evidence type="ECO:0000313" key="3">
    <source>
        <dbReference type="EMBL" id="SVD58673.1"/>
    </source>
</evidence>
<evidence type="ECO:0000256" key="1">
    <source>
        <dbReference type="ARBA" id="ARBA00022679"/>
    </source>
</evidence>
<accession>A0A382WIQ1</accession>
<dbReference type="InterPro" id="IPR020573">
    <property type="entry name" value="UDP_GlcNAc_AcTrfase_non-rep"/>
</dbReference>
<organism evidence="3">
    <name type="scientific">marine metagenome</name>
    <dbReference type="NCBI Taxonomy" id="408172"/>
    <lineage>
        <taxon>unclassified sequences</taxon>
        <taxon>metagenomes</taxon>
        <taxon>ecological metagenomes</taxon>
    </lineage>
</organism>
<gene>
    <name evidence="3" type="ORF">METZ01_LOCUS411527</name>
</gene>
<dbReference type="GO" id="GO:0009245">
    <property type="term" value="P:lipid A biosynthetic process"/>
    <property type="evidence" value="ECO:0007669"/>
    <property type="project" value="InterPro"/>
</dbReference>
<dbReference type="EMBL" id="UINC01160173">
    <property type="protein sequence ID" value="SVD58673.1"/>
    <property type="molecule type" value="Genomic_DNA"/>
</dbReference>
<feature type="non-terminal residue" evidence="3">
    <location>
        <position position="155"/>
    </location>
</feature>
<dbReference type="Pfam" id="PF04613">
    <property type="entry name" value="LpxD"/>
    <property type="match status" value="1"/>
</dbReference>